<gene>
    <name evidence="1" type="ORF">N47_J04290</name>
</gene>
<reference evidence="1" key="1">
    <citation type="journal article" date="2011" name="Environ. Microbiol.">
        <title>Genomic insights into the metabolic potential of the polycyclic aromatic hydrocarbon degrading sulfate-reducing Deltaproteobacterium N47.</title>
        <authorList>
            <person name="Bergmann F."/>
            <person name="Selesi D."/>
            <person name="Weinmaier T."/>
            <person name="Tischler P."/>
            <person name="Rattei T."/>
            <person name="Meckenstock R.U."/>
        </authorList>
    </citation>
    <scope>NUCLEOTIDE SEQUENCE</scope>
</reference>
<dbReference type="PANTHER" id="PTHR35866">
    <property type="entry name" value="PUTATIVE-RELATED"/>
    <property type="match status" value="1"/>
</dbReference>
<sequence>MKVSGLNMEENILQLFPGDKFRFTCKSSLSCFNECCRDLNQFLYPYDILRLKNNLGISSGNFLGKYTVFHTGPETGLPVVSLKTDKDLELKCPFVTPSGCKVYKDRPSSCRTYPLSRLLSRNRETGRLSEYFMLFKEPHCLGFDNGKERTANEWIKDQGTEPYNEMNDMMMEIISLKNQKLPGELDMKSSYMFRMALYDLDAFRTYLFSDENMINYIDNNDMNAAEQDDAELLKIAFKWVKKEIFLST</sequence>
<dbReference type="Pfam" id="PF03692">
    <property type="entry name" value="CxxCxxCC"/>
    <property type="match status" value="1"/>
</dbReference>
<dbReference type="InterPro" id="IPR005358">
    <property type="entry name" value="Puta_zinc/iron-chelating_dom"/>
</dbReference>
<accession>E1YFV4</accession>
<organism evidence="1">
    <name type="scientific">uncultured Desulfobacterium sp</name>
    <dbReference type="NCBI Taxonomy" id="201089"/>
    <lineage>
        <taxon>Bacteria</taxon>
        <taxon>Pseudomonadati</taxon>
        <taxon>Thermodesulfobacteriota</taxon>
        <taxon>Desulfobacteria</taxon>
        <taxon>Desulfobacterales</taxon>
        <taxon>Desulfobacteriaceae</taxon>
        <taxon>Desulfobacterium</taxon>
        <taxon>environmental samples</taxon>
    </lineage>
</organism>
<dbReference type="PANTHER" id="PTHR35866:SF1">
    <property type="entry name" value="YKGJ FAMILY CYSTEINE CLUSTER PROTEIN"/>
    <property type="match status" value="1"/>
</dbReference>
<name>E1YFV4_9BACT</name>
<protein>
    <recommendedName>
        <fullName evidence="2">YkgJ family cysteine cluster protein</fullName>
    </recommendedName>
</protein>
<dbReference type="AlphaFoldDB" id="E1YFV4"/>
<evidence type="ECO:0008006" key="2">
    <source>
        <dbReference type="Google" id="ProtNLM"/>
    </source>
</evidence>
<dbReference type="EMBL" id="FR695872">
    <property type="protein sequence ID" value="CBX29448.1"/>
    <property type="molecule type" value="Genomic_DNA"/>
</dbReference>
<evidence type="ECO:0000313" key="1">
    <source>
        <dbReference type="EMBL" id="CBX29448.1"/>
    </source>
</evidence>
<proteinExistence type="predicted"/>